<comment type="caution">
    <text evidence="3">The sequence shown here is derived from an EMBL/GenBank/DDBJ whole genome shotgun (WGS) entry which is preliminary data.</text>
</comment>
<reference evidence="3 4" key="1">
    <citation type="submission" date="2019-03" db="EMBL/GenBank/DDBJ databases">
        <title>Genomic Encyclopedia of Type Strains, Phase III (KMG-III): the genomes of soil and plant-associated and newly described type strains.</title>
        <authorList>
            <person name="Whitman W."/>
        </authorList>
    </citation>
    <scope>NUCLEOTIDE SEQUENCE [LARGE SCALE GENOMIC DNA]</scope>
    <source>
        <strain evidence="3 4">CGMCC 1.7660</strain>
    </source>
</reference>
<evidence type="ECO:0000313" key="4">
    <source>
        <dbReference type="Proteomes" id="UP000295783"/>
    </source>
</evidence>
<dbReference type="Pfam" id="PF04993">
    <property type="entry name" value="TfoX_N"/>
    <property type="match status" value="1"/>
</dbReference>
<gene>
    <name evidence="3" type="ORF">A8950_3448</name>
</gene>
<organism evidence="3 4">
    <name type="scientific">Dongia mobilis</name>
    <dbReference type="NCBI Taxonomy" id="578943"/>
    <lineage>
        <taxon>Bacteria</taxon>
        <taxon>Pseudomonadati</taxon>
        <taxon>Pseudomonadota</taxon>
        <taxon>Alphaproteobacteria</taxon>
        <taxon>Rhodospirillales</taxon>
        <taxon>Dongiaceae</taxon>
        <taxon>Dongia</taxon>
    </lineage>
</organism>
<dbReference type="RefSeq" id="WP_133614880.1">
    <property type="nucleotide sequence ID" value="NZ_SNYW01000012.1"/>
</dbReference>
<dbReference type="InterPro" id="IPR007076">
    <property type="entry name" value="TfoX_N"/>
</dbReference>
<dbReference type="SUPFAM" id="SSF159894">
    <property type="entry name" value="YgaC/TfoX-N like"/>
    <property type="match status" value="1"/>
</dbReference>
<protein>
    <submittedName>
        <fullName evidence="3">DNA transformation protein</fullName>
    </submittedName>
</protein>
<evidence type="ECO:0000259" key="2">
    <source>
        <dbReference type="Pfam" id="PF04993"/>
    </source>
</evidence>
<dbReference type="Proteomes" id="UP000295783">
    <property type="component" value="Unassembled WGS sequence"/>
</dbReference>
<dbReference type="AlphaFoldDB" id="A0A4V3DDZ1"/>
<name>A0A4V3DDZ1_9PROT</name>
<dbReference type="PANTHER" id="PTHR36121">
    <property type="entry name" value="PROTEIN SXY"/>
    <property type="match status" value="1"/>
</dbReference>
<dbReference type="InterPro" id="IPR047525">
    <property type="entry name" value="TfoX-like"/>
</dbReference>
<dbReference type="OrthoDB" id="1524907at2"/>
<dbReference type="Gene3D" id="3.30.1460.30">
    <property type="entry name" value="YgaC/TfoX-N like chaperone"/>
    <property type="match status" value="1"/>
</dbReference>
<evidence type="ECO:0000313" key="3">
    <source>
        <dbReference type="EMBL" id="TDQ78985.1"/>
    </source>
</evidence>
<feature type="region of interest" description="Disordered" evidence="1">
    <location>
        <begin position="111"/>
        <end position="134"/>
    </location>
</feature>
<proteinExistence type="predicted"/>
<sequence length="134" mass="14960">MSAAEKAIVAGLERKLTPLGPFRAKAMFSGYGLYLDGVIFGLVLKSGFYLKVDDGNRPDFRAAGSEPFRYMKRNGEVTIDSYWRCPPAVLDDTGTLQEWVRRAAAASRRIAAARKPRANRSRPAAPKRRRNPFL</sequence>
<dbReference type="EMBL" id="SNYW01000012">
    <property type="protein sequence ID" value="TDQ78985.1"/>
    <property type="molecule type" value="Genomic_DNA"/>
</dbReference>
<dbReference type="PANTHER" id="PTHR36121:SF1">
    <property type="entry name" value="PROTEIN SXY"/>
    <property type="match status" value="1"/>
</dbReference>
<accession>A0A4V3DDZ1</accession>
<keyword evidence="4" id="KW-1185">Reference proteome</keyword>
<feature type="domain" description="TfoX N-terminal" evidence="2">
    <location>
        <begin position="16"/>
        <end position="106"/>
    </location>
</feature>
<evidence type="ECO:0000256" key="1">
    <source>
        <dbReference type="SAM" id="MobiDB-lite"/>
    </source>
</evidence>